<keyword evidence="3 4" id="KW-0132">Cell division</keyword>
<dbReference type="NCBIfam" id="NF001126">
    <property type="entry name" value="PRK00139.1-4"/>
    <property type="match status" value="1"/>
</dbReference>
<comment type="pathway">
    <text evidence="1 3 4">Cell wall biogenesis; peptidoglycan biosynthesis.</text>
</comment>
<comment type="caution">
    <text evidence="3">Lacks conserved residue(s) required for the propagation of feature annotation.</text>
</comment>
<keyword evidence="3" id="KW-0460">Magnesium</keyword>
<dbReference type="InterPro" id="IPR005761">
    <property type="entry name" value="UDP-N-AcMur-Glu-dNH2Pim_ligase"/>
</dbReference>
<keyword evidence="3 4" id="KW-0131">Cell cycle</keyword>
<dbReference type="Pfam" id="PF02875">
    <property type="entry name" value="Mur_ligase_C"/>
    <property type="match status" value="1"/>
</dbReference>
<dbReference type="InterPro" id="IPR036615">
    <property type="entry name" value="Mur_ligase_C_dom_sf"/>
</dbReference>
<feature type="modified residue" description="N6-carboxylysine" evidence="3">
    <location>
        <position position="211"/>
    </location>
</feature>
<dbReference type="GO" id="GO:0071555">
    <property type="term" value="P:cell wall organization"/>
    <property type="evidence" value="ECO:0007669"/>
    <property type="project" value="UniProtKB-KW"/>
</dbReference>
<protein>
    <recommendedName>
        <fullName evidence="3">UDP-N-acetylmuramyl-tripeptide synthetase</fullName>
        <ecNumber evidence="3">6.3.2.-</ecNumber>
    </recommendedName>
    <alternativeName>
        <fullName evidence="3">UDP-MurNAc-tripeptide synthetase</fullName>
    </alternativeName>
</protein>
<keyword evidence="3 7" id="KW-0436">Ligase</keyword>
<dbReference type="GO" id="GO:0051301">
    <property type="term" value="P:cell division"/>
    <property type="evidence" value="ECO:0007669"/>
    <property type="project" value="UniProtKB-KW"/>
</dbReference>
<feature type="binding site" evidence="3">
    <location>
        <begin position="102"/>
        <end position="108"/>
    </location>
    <ligand>
        <name>ATP</name>
        <dbReference type="ChEBI" id="CHEBI:30616"/>
    </ligand>
</feature>
<dbReference type="Pfam" id="PF08245">
    <property type="entry name" value="Mur_ligase_M"/>
    <property type="match status" value="1"/>
</dbReference>
<evidence type="ECO:0000313" key="7">
    <source>
        <dbReference type="EMBL" id="HIV00120.1"/>
    </source>
</evidence>
<keyword evidence="3 4" id="KW-0133">Cell shape</keyword>
<comment type="similarity">
    <text evidence="2 3">Belongs to the MurCDEF family. MurE subfamily.</text>
</comment>
<feature type="binding site" evidence="3">
    <location>
        <begin position="144"/>
        <end position="145"/>
    </location>
    <ligand>
        <name>UDP-N-acetyl-alpha-D-muramoyl-L-alanyl-D-glutamate</name>
        <dbReference type="ChEBI" id="CHEBI:83900"/>
    </ligand>
</feature>
<comment type="function">
    <text evidence="3">Catalyzes the addition of an amino acid to the nucleotide precursor UDP-N-acetylmuramoyl-L-alanyl-D-glutamate (UMAG) in the biosynthesis of bacterial cell-wall peptidoglycan.</text>
</comment>
<dbReference type="InterPro" id="IPR036565">
    <property type="entry name" value="Mur-like_cat_sf"/>
</dbReference>
<accession>A0A9D1NBT3</accession>
<keyword evidence="3" id="KW-0547">Nucleotide-binding</keyword>
<dbReference type="EMBL" id="DVOH01000022">
    <property type="protein sequence ID" value="HIV00120.1"/>
    <property type="molecule type" value="Genomic_DNA"/>
</dbReference>
<dbReference type="SUPFAM" id="SSF53623">
    <property type="entry name" value="MurD-like peptide ligases, catalytic domain"/>
    <property type="match status" value="1"/>
</dbReference>
<dbReference type="GO" id="GO:0008360">
    <property type="term" value="P:regulation of cell shape"/>
    <property type="evidence" value="ECO:0007669"/>
    <property type="project" value="UniProtKB-KW"/>
</dbReference>
<keyword evidence="3 4" id="KW-0961">Cell wall biogenesis/degradation</keyword>
<keyword evidence="3 4" id="KW-0573">Peptidoglycan synthesis</keyword>
<evidence type="ECO:0000259" key="6">
    <source>
        <dbReference type="Pfam" id="PF08245"/>
    </source>
</evidence>
<reference evidence="7" key="2">
    <citation type="journal article" date="2021" name="PeerJ">
        <title>Extensive microbial diversity within the chicken gut microbiome revealed by metagenomics and culture.</title>
        <authorList>
            <person name="Gilroy R."/>
            <person name="Ravi A."/>
            <person name="Getino M."/>
            <person name="Pursley I."/>
            <person name="Horton D.L."/>
            <person name="Alikhan N.F."/>
            <person name="Baker D."/>
            <person name="Gharbi K."/>
            <person name="Hall N."/>
            <person name="Watson M."/>
            <person name="Adriaenssens E.M."/>
            <person name="Foster-Nyarko E."/>
            <person name="Jarju S."/>
            <person name="Secka A."/>
            <person name="Antonio M."/>
            <person name="Oren A."/>
            <person name="Chaudhuri R.R."/>
            <person name="La Ragione R."/>
            <person name="Hildebrand F."/>
            <person name="Pallen M.J."/>
        </authorList>
    </citation>
    <scope>NUCLEOTIDE SEQUENCE</scope>
    <source>
        <strain evidence="7">23406</strain>
    </source>
</reference>
<dbReference type="HAMAP" id="MF_00208">
    <property type="entry name" value="MurE"/>
    <property type="match status" value="1"/>
</dbReference>
<evidence type="ECO:0000256" key="1">
    <source>
        <dbReference type="ARBA" id="ARBA00004752"/>
    </source>
</evidence>
<feature type="domain" description="Mur ligase central" evidence="6">
    <location>
        <begin position="100"/>
        <end position="298"/>
    </location>
</feature>
<dbReference type="SUPFAM" id="SSF53244">
    <property type="entry name" value="MurD-like peptide ligases, peptide-binding domain"/>
    <property type="match status" value="1"/>
</dbReference>
<dbReference type="Proteomes" id="UP000886891">
    <property type="component" value="Unassembled WGS sequence"/>
</dbReference>
<dbReference type="GO" id="GO:0005524">
    <property type="term" value="F:ATP binding"/>
    <property type="evidence" value="ECO:0007669"/>
    <property type="project" value="UniProtKB-UniRule"/>
</dbReference>
<reference evidence="7" key="1">
    <citation type="submission" date="2020-10" db="EMBL/GenBank/DDBJ databases">
        <authorList>
            <person name="Gilroy R."/>
        </authorList>
    </citation>
    <scope>NUCLEOTIDE SEQUENCE</scope>
    <source>
        <strain evidence="7">23406</strain>
    </source>
</reference>
<comment type="subcellular location">
    <subcellularLocation>
        <location evidence="3 4">Cytoplasm</location>
    </subcellularLocation>
</comment>
<evidence type="ECO:0000256" key="4">
    <source>
        <dbReference type="RuleBase" id="RU004135"/>
    </source>
</evidence>
<dbReference type="GO" id="GO:0009252">
    <property type="term" value="P:peptidoglycan biosynthetic process"/>
    <property type="evidence" value="ECO:0007669"/>
    <property type="project" value="UniProtKB-UniRule"/>
</dbReference>
<dbReference type="PANTHER" id="PTHR23135">
    <property type="entry name" value="MUR LIGASE FAMILY MEMBER"/>
    <property type="match status" value="1"/>
</dbReference>
<sequence>MLVKRLLKALGREEPVADAEIGGVTHRLEECKGKLFFDLKQGAEGADLAFAARKAGAAVVAASEAADGDTVVFEDVRAAYALASAAFYGNPERELKIVTVVGTNGKTTTACMIAHILRETGHPTVMIGTPGVDFGSGFESCELTTPDPDRLFAVLRRAVDAGCRYVVMEESAHAIYFKKTYGITAEVAVFTNFSRDHLDFFATMEGYRAVKTGYFVSENVKTAVVNADDEAGRGILFAGRVPTVSYGLYEPSDTFALDPDQRDGIRCVVNCNDQIFPLQIPFSGEFNLYNALAAVTAAVQLGIDGAKAAFALRSMHPVAGRFEWVSGGDRRVVIDFAHTPDGLHNLLLAVRPLVKGKMIVVFGCGGNRDAGKRPLMGAVAAESGDYLVLTEDNSREEKTEDIIADIIRGFPQGFDAYRIEPVRKHAVRAALELATPDDVVVLAGKGAEPYLEKQGIKHPYSDRNEVEQWIRRYNR</sequence>
<dbReference type="EC" id="6.3.2.-" evidence="3"/>
<dbReference type="Gene3D" id="3.90.190.20">
    <property type="entry name" value="Mur ligase, C-terminal domain"/>
    <property type="match status" value="1"/>
</dbReference>
<name>A0A9D1NBT3_9FIRM</name>
<dbReference type="NCBIfam" id="TIGR01085">
    <property type="entry name" value="murE"/>
    <property type="match status" value="1"/>
</dbReference>
<proteinExistence type="inferred from homology"/>
<comment type="PTM">
    <text evidence="3">Carboxylation is probably crucial for Mg(2+) binding and, consequently, for the gamma-phosphate positioning of ATP.</text>
</comment>
<evidence type="ECO:0000259" key="5">
    <source>
        <dbReference type="Pfam" id="PF02875"/>
    </source>
</evidence>
<comment type="cofactor">
    <cofactor evidence="3">
        <name>Mg(2+)</name>
        <dbReference type="ChEBI" id="CHEBI:18420"/>
    </cofactor>
</comment>
<feature type="binding site" evidence="3">
    <location>
        <position position="171"/>
    </location>
    <ligand>
        <name>UDP-N-acetyl-alpha-D-muramoyl-L-alanyl-D-glutamate</name>
        <dbReference type="ChEBI" id="CHEBI:83900"/>
    </ligand>
</feature>
<dbReference type="GO" id="GO:0016881">
    <property type="term" value="F:acid-amino acid ligase activity"/>
    <property type="evidence" value="ECO:0007669"/>
    <property type="project" value="UniProtKB-UniRule"/>
</dbReference>
<dbReference type="AlphaFoldDB" id="A0A9D1NBT3"/>
<evidence type="ECO:0000256" key="3">
    <source>
        <dbReference type="HAMAP-Rule" id="MF_00208"/>
    </source>
</evidence>
<gene>
    <name evidence="3" type="primary">murE</name>
    <name evidence="7" type="ORF">IAB14_03270</name>
</gene>
<dbReference type="GO" id="GO:0005737">
    <property type="term" value="C:cytoplasm"/>
    <property type="evidence" value="ECO:0007669"/>
    <property type="project" value="UniProtKB-SubCell"/>
</dbReference>
<dbReference type="InterPro" id="IPR013221">
    <property type="entry name" value="Mur_ligase_cen"/>
</dbReference>
<evidence type="ECO:0000313" key="8">
    <source>
        <dbReference type="Proteomes" id="UP000886891"/>
    </source>
</evidence>
<evidence type="ECO:0000256" key="2">
    <source>
        <dbReference type="ARBA" id="ARBA00005898"/>
    </source>
</evidence>
<keyword evidence="3" id="KW-0067">ATP-binding</keyword>
<dbReference type="InterPro" id="IPR004101">
    <property type="entry name" value="Mur_ligase_C"/>
</dbReference>
<keyword evidence="3" id="KW-0963">Cytoplasm</keyword>
<feature type="domain" description="Mur ligase C-terminal" evidence="5">
    <location>
        <begin position="320"/>
        <end position="446"/>
    </location>
</feature>
<dbReference type="PANTHER" id="PTHR23135:SF4">
    <property type="entry name" value="UDP-N-ACETYLMURAMOYL-L-ALANYL-D-GLUTAMATE--2,6-DIAMINOPIMELATE LIGASE MURE HOMOLOG, CHLOROPLASTIC"/>
    <property type="match status" value="1"/>
</dbReference>
<dbReference type="GO" id="GO:0000287">
    <property type="term" value="F:magnesium ion binding"/>
    <property type="evidence" value="ECO:0007669"/>
    <property type="project" value="UniProtKB-UniRule"/>
</dbReference>
<comment type="caution">
    <text evidence="7">The sequence shown here is derived from an EMBL/GenBank/DDBJ whole genome shotgun (WGS) entry which is preliminary data.</text>
</comment>
<organism evidence="7 8">
    <name type="scientific">Candidatus Stercoripulliclostridium merdipullorum</name>
    <dbReference type="NCBI Taxonomy" id="2840952"/>
    <lineage>
        <taxon>Bacteria</taxon>
        <taxon>Bacillati</taxon>
        <taxon>Bacillota</taxon>
        <taxon>Clostridia</taxon>
        <taxon>Eubacteriales</taxon>
        <taxon>Candidatus Stercoripulliclostridium</taxon>
    </lineage>
</organism>
<dbReference type="Gene3D" id="3.40.1190.10">
    <property type="entry name" value="Mur-like, catalytic domain"/>
    <property type="match status" value="1"/>
</dbReference>